<feature type="region of interest" description="Disordered" evidence="2">
    <location>
        <begin position="260"/>
        <end position="299"/>
    </location>
</feature>
<dbReference type="AlphaFoldDB" id="A0AAU9W2X8"/>
<sequence length="346" mass="40580">MDDLQIVESDGERKFLQYLHGYPGEPEWLSVLLDEKQALQEPEKTEIQQMLVNLRIHVRVLYEKQKSLADKVETSELLAENRLERLSDKDKQIGKLSQWISDLKRQLEQEQLRLNLKLKDVKHAAEKEKVEFQNEKERVVAELENEKRSLQRELYESRHELTQLQNRLDKSVQETANVIDNFKFFYEDYLRLEQDLSNIERELIPIQKQFLQLAETMNIDPEELQRKLEEIKEALRKSKSHKNIKDVFDKVLIAADKDHTPQEDPAASSSGGSSNSDSFTKGQLRLSSSSKTKQREPSCPFSQKLLFEELEHGSPKEADENVIVQKGTLKRSKLRVKIPKFQWKTR</sequence>
<keyword evidence="4" id="KW-1185">Reference proteome</keyword>
<organism evidence="3 4">
    <name type="scientific">Pocillopora meandrina</name>
    <dbReference type="NCBI Taxonomy" id="46732"/>
    <lineage>
        <taxon>Eukaryota</taxon>
        <taxon>Metazoa</taxon>
        <taxon>Cnidaria</taxon>
        <taxon>Anthozoa</taxon>
        <taxon>Hexacorallia</taxon>
        <taxon>Scleractinia</taxon>
        <taxon>Astrocoeniina</taxon>
        <taxon>Pocilloporidae</taxon>
        <taxon>Pocillopora</taxon>
    </lineage>
</organism>
<reference evidence="3 4" key="1">
    <citation type="submission" date="2022-05" db="EMBL/GenBank/DDBJ databases">
        <authorList>
            <consortium name="Genoscope - CEA"/>
            <person name="William W."/>
        </authorList>
    </citation>
    <scope>NUCLEOTIDE SEQUENCE [LARGE SCALE GENOMIC DNA]</scope>
</reference>
<dbReference type="Proteomes" id="UP001159428">
    <property type="component" value="Unassembled WGS sequence"/>
</dbReference>
<feature type="compositionally biased region" description="Polar residues" evidence="2">
    <location>
        <begin position="279"/>
        <end position="291"/>
    </location>
</feature>
<proteinExistence type="predicted"/>
<feature type="compositionally biased region" description="Low complexity" evidence="2">
    <location>
        <begin position="268"/>
        <end position="278"/>
    </location>
</feature>
<evidence type="ECO:0000256" key="2">
    <source>
        <dbReference type="SAM" id="MobiDB-lite"/>
    </source>
</evidence>
<comment type="caution">
    <text evidence="3">The sequence shown here is derived from an EMBL/GenBank/DDBJ whole genome shotgun (WGS) entry which is preliminary data.</text>
</comment>
<feature type="coiled-coil region" evidence="1">
    <location>
        <begin position="100"/>
        <end position="167"/>
    </location>
</feature>
<keyword evidence="1" id="KW-0175">Coiled coil</keyword>
<protein>
    <submittedName>
        <fullName evidence="3">Uncharacterized protein</fullName>
    </submittedName>
</protein>
<evidence type="ECO:0000313" key="3">
    <source>
        <dbReference type="EMBL" id="CAH3042336.1"/>
    </source>
</evidence>
<evidence type="ECO:0000313" key="4">
    <source>
        <dbReference type="Proteomes" id="UP001159428"/>
    </source>
</evidence>
<accession>A0AAU9W2X8</accession>
<evidence type="ECO:0000256" key="1">
    <source>
        <dbReference type="SAM" id="Coils"/>
    </source>
</evidence>
<gene>
    <name evidence="3" type="ORF">PMEA_00028773</name>
</gene>
<name>A0AAU9W2X8_9CNID</name>
<dbReference type="EMBL" id="CALNXJ010000006">
    <property type="protein sequence ID" value="CAH3042336.1"/>
    <property type="molecule type" value="Genomic_DNA"/>
</dbReference>